<comment type="similarity">
    <text evidence="1">Belongs to the 5'-AMP-activated protein kinase gamma subunit family.</text>
</comment>
<dbReference type="GeneID" id="25911909"/>
<dbReference type="CDD" id="cd04641">
    <property type="entry name" value="CBS_euAMPK_gamma-like_repeat2"/>
    <property type="match status" value="1"/>
</dbReference>
<dbReference type="GO" id="GO:0016208">
    <property type="term" value="F:AMP binding"/>
    <property type="evidence" value="ECO:0007669"/>
    <property type="project" value="TreeGrafter"/>
</dbReference>
<dbReference type="RefSeq" id="XP_014149986.1">
    <property type="nucleotide sequence ID" value="XM_014294511.1"/>
</dbReference>
<evidence type="ECO:0000313" key="7">
    <source>
        <dbReference type="Proteomes" id="UP000054560"/>
    </source>
</evidence>
<accession>A0A0L0FH38</accession>
<dbReference type="OrthoDB" id="449052at2759"/>
<gene>
    <name evidence="6" type="ORF">SARC_11405</name>
</gene>
<evidence type="ECO:0000256" key="2">
    <source>
        <dbReference type="ARBA" id="ARBA00022737"/>
    </source>
</evidence>
<dbReference type="GO" id="GO:0019901">
    <property type="term" value="F:protein kinase binding"/>
    <property type="evidence" value="ECO:0007669"/>
    <property type="project" value="TreeGrafter"/>
</dbReference>
<dbReference type="SUPFAM" id="SSF54631">
    <property type="entry name" value="CBS-domain pair"/>
    <property type="match status" value="2"/>
</dbReference>
<dbReference type="GO" id="GO:0031588">
    <property type="term" value="C:nucleotide-activated protein kinase complex"/>
    <property type="evidence" value="ECO:0007669"/>
    <property type="project" value="TreeGrafter"/>
</dbReference>
<feature type="domain" description="CBS" evidence="5">
    <location>
        <begin position="18"/>
        <end position="78"/>
    </location>
</feature>
<evidence type="ECO:0000256" key="3">
    <source>
        <dbReference type="ARBA" id="ARBA00023122"/>
    </source>
</evidence>
<dbReference type="STRING" id="667725.A0A0L0FH38"/>
<dbReference type="AlphaFoldDB" id="A0A0L0FH38"/>
<dbReference type="PROSITE" id="PS51371">
    <property type="entry name" value="CBS"/>
    <property type="match status" value="4"/>
</dbReference>
<feature type="domain" description="CBS" evidence="5">
    <location>
        <begin position="175"/>
        <end position="235"/>
    </location>
</feature>
<dbReference type="InterPro" id="IPR046342">
    <property type="entry name" value="CBS_dom_sf"/>
</dbReference>
<dbReference type="SMART" id="SM00116">
    <property type="entry name" value="CBS"/>
    <property type="match status" value="4"/>
</dbReference>
<dbReference type="Proteomes" id="UP000054560">
    <property type="component" value="Unassembled WGS sequence"/>
</dbReference>
<dbReference type="EMBL" id="KQ243266">
    <property type="protein sequence ID" value="KNC76084.1"/>
    <property type="molecule type" value="Genomic_DNA"/>
</dbReference>
<evidence type="ECO:0000256" key="4">
    <source>
        <dbReference type="PROSITE-ProRule" id="PRU00703"/>
    </source>
</evidence>
<feature type="domain" description="CBS" evidence="5">
    <location>
        <begin position="252"/>
        <end position="310"/>
    </location>
</feature>
<dbReference type="eggNOG" id="KOG1764">
    <property type="taxonomic scope" value="Eukaryota"/>
</dbReference>
<dbReference type="PANTHER" id="PTHR13780">
    <property type="entry name" value="AMP-ACTIVATED PROTEIN KINASE, GAMMA REGULATORY SUBUNIT"/>
    <property type="match status" value="1"/>
</dbReference>
<organism evidence="6 7">
    <name type="scientific">Sphaeroforma arctica JP610</name>
    <dbReference type="NCBI Taxonomy" id="667725"/>
    <lineage>
        <taxon>Eukaryota</taxon>
        <taxon>Ichthyosporea</taxon>
        <taxon>Ichthyophonida</taxon>
        <taxon>Sphaeroforma</taxon>
    </lineage>
</organism>
<dbReference type="CDD" id="cd04618">
    <property type="entry name" value="CBS_euAMPK_gamma-like_repeat1"/>
    <property type="match status" value="1"/>
</dbReference>
<dbReference type="GO" id="GO:0019887">
    <property type="term" value="F:protein kinase regulator activity"/>
    <property type="evidence" value="ECO:0007669"/>
    <property type="project" value="TreeGrafter"/>
</dbReference>
<evidence type="ECO:0000313" key="6">
    <source>
        <dbReference type="EMBL" id="KNC76084.1"/>
    </source>
</evidence>
<keyword evidence="3 4" id="KW-0129">CBS domain</keyword>
<feature type="domain" description="CBS" evidence="5">
    <location>
        <begin position="100"/>
        <end position="158"/>
    </location>
</feature>
<feature type="non-terminal residue" evidence="6">
    <location>
        <position position="1"/>
    </location>
</feature>
<name>A0A0L0FH38_9EUKA</name>
<dbReference type="PANTHER" id="PTHR13780:SF35">
    <property type="entry name" value="LD22662P"/>
    <property type="match status" value="1"/>
</dbReference>
<sequence length="313" mass="35535">VVRLEYRNFLERYTCYELIPESSKMIVFDSQLLVRKAFFALLKNEIRSAPVWDHKVQSFVGMVTVTDYINILRKYHDEPEELGRQLDTNKIQDWRENLGLSPRMINIGPKDDLYVAVSTLLSNKIHRLPVLDRQTGNPLFIITHKRVLSFIHQHFAASGLAALDFTLEELNLGSIRRCGEVHTATMETKLLDILNTFVEKGVSAVPIVNSEDVVTGVYAKFDVITLARERTYNDLNVPLSKALETSAHTQKSEKDGVHTCSLKDSFRSVIDKIVRARVHRLIVTDDDKRPVGIVSLSDILAYLLGTEVSKNVT</sequence>
<reference evidence="6 7" key="1">
    <citation type="submission" date="2011-02" db="EMBL/GenBank/DDBJ databases">
        <title>The Genome Sequence of Sphaeroforma arctica JP610.</title>
        <authorList>
            <consortium name="The Broad Institute Genome Sequencing Platform"/>
            <person name="Russ C."/>
            <person name="Cuomo C."/>
            <person name="Young S.K."/>
            <person name="Zeng Q."/>
            <person name="Gargeya S."/>
            <person name="Alvarado L."/>
            <person name="Berlin A."/>
            <person name="Chapman S.B."/>
            <person name="Chen Z."/>
            <person name="Freedman E."/>
            <person name="Gellesch M."/>
            <person name="Goldberg J."/>
            <person name="Griggs A."/>
            <person name="Gujja S."/>
            <person name="Heilman E."/>
            <person name="Heiman D."/>
            <person name="Howarth C."/>
            <person name="Mehta T."/>
            <person name="Neiman D."/>
            <person name="Pearson M."/>
            <person name="Roberts A."/>
            <person name="Saif S."/>
            <person name="Shea T."/>
            <person name="Shenoy N."/>
            <person name="Sisk P."/>
            <person name="Stolte C."/>
            <person name="Sykes S."/>
            <person name="White J."/>
            <person name="Yandava C."/>
            <person name="Burger G."/>
            <person name="Gray M.W."/>
            <person name="Holland P.W.H."/>
            <person name="King N."/>
            <person name="Lang F.B.F."/>
            <person name="Roger A.J."/>
            <person name="Ruiz-Trillo I."/>
            <person name="Haas B."/>
            <person name="Nusbaum C."/>
            <person name="Birren B."/>
        </authorList>
    </citation>
    <scope>NUCLEOTIDE SEQUENCE [LARGE SCALE GENOMIC DNA]</scope>
    <source>
        <strain evidence="6 7">JP610</strain>
    </source>
</reference>
<keyword evidence="2" id="KW-0677">Repeat</keyword>
<evidence type="ECO:0000256" key="1">
    <source>
        <dbReference type="ARBA" id="ARBA00006750"/>
    </source>
</evidence>
<dbReference type="GO" id="GO:0005634">
    <property type="term" value="C:nucleus"/>
    <property type="evidence" value="ECO:0007669"/>
    <property type="project" value="TreeGrafter"/>
</dbReference>
<dbReference type="Gene3D" id="3.10.580.10">
    <property type="entry name" value="CBS-domain"/>
    <property type="match status" value="2"/>
</dbReference>
<keyword evidence="7" id="KW-1185">Reference proteome</keyword>
<protein>
    <recommendedName>
        <fullName evidence="5">CBS domain-containing protein</fullName>
    </recommendedName>
</protein>
<dbReference type="Pfam" id="PF00571">
    <property type="entry name" value="CBS"/>
    <property type="match status" value="2"/>
</dbReference>
<evidence type="ECO:0000259" key="5">
    <source>
        <dbReference type="PROSITE" id="PS51371"/>
    </source>
</evidence>
<dbReference type="InterPro" id="IPR000644">
    <property type="entry name" value="CBS_dom"/>
</dbReference>
<dbReference type="GO" id="GO:0005737">
    <property type="term" value="C:cytoplasm"/>
    <property type="evidence" value="ECO:0007669"/>
    <property type="project" value="TreeGrafter"/>
</dbReference>
<proteinExistence type="inferred from homology"/>
<dbReference type="InterPro" id="IPR050511">
    <property type="entry name" value="AMPK_gamma/SDS23_families"/>
</dbReference>